<dbReference type="AlphaFoldDB" id="A0AAV9IEW1"/>
<evidence type="ECO:0000259" key="2">
    <source>
        <dbReference type="Pfam" id="PF00483"/>
    </source>
</evidence>
<dbReference type="InterPro" id="IPR018357">
    <property type="entry name" value="Hexapep_transf_CS"/>
</dbReference>
<feature type="domain" description="Nucleotidyl transferase" evidence="2">
    <location>
        <begin position="17"/>
        <end position="212"/>
    </location>
</feature>
<dbReference type="PANTHER" id="PTHR22572">
    <property type="entry name" value="SUGAR-1-PHOSPHATE GUANYL TRANSFERASE"/>
    <property type="match status" value="1"/>
</dbReference>
<evidence type="ECO:0008006" key="6">
    <source>
        <dbReference type="Google" id="ProtNLM"/>
    </source>
</evidence>
<dbReference type="CDD" id="cd06428">
    <property type="entry name" value="M1P_guanylylT_A_like_N"/>
    <property type="match status" value="1"/>
</dbReference>
<name>A0AAV9IEW1_9RHOD</name>
<dbReference type="Pfam" id="PF00483">
    <property type="entry name" value="NTP_transferase"/>
    <property type="match status" value="1"/>
</dbReference>
<proteinExistence type="inferred from homology"/>
<dbReference type="InterPro" id="IPR050486">
    <property type="entry name" value="Mannose-1P_guanyltransferase"/>
</dbReference>
<gene>
    <name evidence="4" type="ORF">GAYE_SCF16G3650</name>
</gene>
<sequence>MSEEKTQNTVSEFPKTKAVILVGGASKGTRFRPLSLDLPKPLFPLGGKPMIEHHIEACARVPGLMEIILLGFYEESLFTSFLELTSERFGVPIRYLREAKSLGTAGGLSRYSNAILSGNPGAIFVLHCDIGCSFPLVNLLRFHVQKSPEFTILGKVVEPGEARKYGCMVKDPNTCELLHYAEKPSSVVSELINCGVYVISPWILDYIGQIRNGSQSPNRVSFYMNRENDIIRLEQDVIMPLAGKGKIYVYEMDDFWAQVKEPKTALRCSELYLAYYKEHKPELLTTPTTSLRARMDGLLFMRNQKPTVGLQETRLNIVGAVYIHPSAKVESNAKIGPNVTIAAGVEIAAGARLKDCIILEDVNIKEHAFISHSIIGWGSIVDAWTRVQGTAENPTIFGAGVVTEAEIVVRNCTVLPHKTLNESCHQQIIL</sequence>
<reference evidence="4 5" key="1">
    <citation type="submission" date="2022-07" db="EMBL/GenBank/DDBJ databases">
        <title>Genome-wide signatures of adaptation to extreme environments.</title>
        <authorList>
            <person name="Cho C.H."/>
            <person name="Yoon H.S."/>
        </authorList>
    </citation>
    <scope>NUCLEOTIDE SEQUENCE [LARGE SCALE GENOMIC DNA]</scope>
    <source>
        <strain evidence="4 5">108.79 E11</strain>
    </source>
</reference>
<evidence type="ECO:0000313" key="5">
    <source>
        <dbReference type="Proteomes" id="UP001300502"/>
    </source>
</evidence>
<organism evidence="4 5">
    <name type="scientific">Galdieria yellowstonensis</name>
    <dbReference type="NCBI Taxonomy" id="3028027"/>
    <lineage>
        <taxon>Eukaryota</taxon>
        <taxon>Rhodophyta</taxon>
        <taxon>Bangiophyceae</taxon>
        <taxon>Galdieriales</taxon>
        <taxon>Galdieriaceae</taxon>
        <taxon>Galdieria</taxon>
    </lineage>
</organism>
<dbReference type="Pfam" id="PF25087">
    <property type="entry name" value="GMPPB_C"/>
    <property type="match status" value="1"/>
</dbReference>
<dbReference type="Gene3D" id="3.90.550.10">
    <property type="entry name" value="Spore Coat Polysaccharide Biosynthesis Protein SpsA, Chain A"/>
    <property type="match status" value="1"/>
</dbReference>
<feature type="domain" description="Mannose-1-phosphate guanyltransferase C-terminal" evidence="3">
    <location>
        <begin position="317"/>
        <end position="428"/>
    </location>
</feature>
<dbReference type="InterPro" id="IPR056729">
    <property type="entry name" value="GMPPB_C"/>
</dbReference>
<evidence type="ECO:0000256" key="1">
    <source>
        <dbReference type="ARBA" id="ARBA00007274"/>
    </source>
</evidence>
<dbReference type="GO" id="GO:0016740">
    <property type="term" value="F:transferase activity"/>
    <property type="evidence" value="ECO:0007669"/>
    <property type="project" value="InterPro"/>
</dbReference>
<dbReference type="PROSITE" id="PS00101">
    <property type="entry name" value="HEXAPEP_TRANSFERASES"/>
    <property type="match status" value="1"/>
</dbReference>
<dbReference type="Gene3D" id="2.160.10.10">
    <property type="entry name" value="Hexapeptide repeat proteins"/>
    <property type="match status" value="1"/>
</dbReference>
<evidence type="ECO:0000313" key="4">
    <source>
        <dbReference type="EMBL" id="KAK4525741.1"/>
    </source>
</evidence>
<dbReference type="SUPFAM" id="SSF53448">
    <property type="entry name" value="Nucleotide-diphospho-sugar transferases"/>
    <property type="match status" value="1"/>
</dbReference>
<comment type="caution">
    <text evidence="4">The sequence shown here is derived from an EMBL/GenBank/DDBJ whole genome shotgun (WGS) entry which is preliminary data.</text>
</comment>
<comment type="similarity">
    <text evidence="1">Belongs to the transferase hexapeptide repeat family.</text>
</comment>
<protein>
    <recommendedName>
        <fullName evidence="6">Mannose-1-phosphate guanylyltransferase</fullName>
    </recommendedName>
</protein>
<evidence type="ECO:0000259" key="3">
    <source>
        <dbReference type="Pfam" id="PF25087"/>
    </source>
</evidence>
<dbReference type="InterPro" id="IPR029044">
    <property type="entry name" value="Nucleotide-diphossugar_trans"/>
</dbReference>
<dbReference type="InterPro" id="IPR005835">
    <property type="entry name" value="NTP_transferase_dom"/>
</dbReference>
<dbReference type="Proteomes" id="UP001300502">
    <property type="component" value="Unassembled WGS sequence"/>
</dbReference>
<keyword evidence="5" id="KW-1185">Reference proteome</keyword>
<accession>A0AAV9IEW1</accession>
<dbReference type="EMBL" id="JANCYU010000033">
    <property type="protein sequence ID" value="KAK4525741.1"/>
    <property type="molecule type" value="Genomic_DNA"/>
</dbReference>